<keyword evidence="7" id="KW-1185">Reference proteome</keyword>
<evidence type="ECO:0000256" key="2">
    <source>
        <dbReference type="ARBA" id="ARBA00023015"/>
    </source>
</evidence>
<name>A0A0H2M7Z9_VARPD</name>
<proteinExistence type="inferred from homology"/>
<dbReference type="SUPFAM" id="SSF46785">
    <property type="entry name" value="Winged helix' DNA-binding domain"/>
    <property type="match status" value="1"/>
</dbReference>
<dbReference type="PRINTS" id="PR00039">
    <property type="entry name" value="HTHLYSR"/>
</dbReference>
<organism evidence="6 7">
    <name type="scientific">Variovorax paradoxus</name>
    <dbReference type="NCBI Taxonomy" id="34073"/>
    <lineage>
        <taxon>Bacteria</taxon>
        <taxon>Pseudomonadati</taxon>
        <taxon>Pseudomonadota</taxon>
        <taxon>Betaproteobacteria</taxon>
        <taxon>Burkholderiales</taxon>
        <taxon>Comamonadaceae</taxon>
        <taxon>Variovorax</taxon>
    </lineage>
</organism>
<dbReference type="Gene3D" id="3.40.190.290">
    <property type="match status" value="1"/>
</dbReference>
<sequence>MHLRHLQAFIVLAEELHFGRAAKRLHMEQSPLSRTIRKLEAHLGVPLFIRTSREIRLTREGHTFLVDAQRVNLAAAQAEEGIRAMAAGYKDTLRIGIADGVGPGRLSSLLVTYREEAPEVKIRLYETTPPQLLNGLRLDLFDAGLALTSETQREIVSLPVWHDALVVLVPLRHPLLAHREVPLDEVLSYPLIVSYKDVFGESDRRCERLFRLVDMPTAVAERVASHALMVSMVAAGYGVGFSTVAHIGACRHAEVVARPLAAPAPSLTTCFVRPRGAVSNMLQRFIEQVQLAGQTDTGHHRQMI</sequence>
<dbReference type="InterPro" id="IPR036388">
    <property type="entry name" value="WH-like_DNA-bd_sf"/>
</dbReference>
<dbReference type="GO" id="GO:0003677">
    <property type="term" value="F:DNA binding"/>
    <property type="evidence" value="ECO:0007669"/>
    <property type="project" value="UniProtKB-KW"/>
</dbReference>
<dbReference type="PROSITE" id="PS50931">
    <property type="entry name" value="HTH_LYSR"/>
    <property type="match status" value="1"/>
</dbReference>
<gene>
    <name evidence="6" type="primary">hcaR2</name>
    <name evidence="6" type="ORF">VPARA_05380</name>
</gene>
<dbReference type="EMBL" id="JZWI01000003">
    <property type="protein sequence ID" value="KLN58423.1"/>
    <property type="molecule type" value="Genomic_DNA"/>
</dbReference>
<evidence type="ECO:0000256" key="4">
    <source>
        <dbReference type="ARBA" id="ARBA00023163"/>
    </source>
</evidence>
<evidence type="ECO:0000259" key="5">
    <source>
        <dbReference type="PROSITE" id="PS50931"/>
    </source>
</evidence>
<keyword evidence="4" id="KW-0804">Transcription</keyword>
<dbReference type="PATRIC" id="fig|34073.19.peg.540"/>
<dbReference type="Pfam" id="PF03466">
    <property type="entry name" value="LysR_substrate"/>
    <property type="match status" value="1"/>
</dbReference>
<accession>A0A0H2M7Z9</accession>
<keyword evidence="2" id="KW-0805">Transcription regulation</keyword>
<evidence type="ECO:0000256" key="1">
    <source>
        <dbReference type="ARBA" id="ARBA00009437"/>
    </source>
</evidence>
<evidence type="ECO:0000313" key="7">
    <source>
        <dbReference type="Proteomes" id="UP000035170"/>
    </source>
</evidence>
<dbReference type="InterPro" id="IPR036390">
    <property type="entry name" value="WH_DNA-bd_sf"/>
</dbReference>
<evidence type="ECO:0000313" key="6">
    <source>
        <dbReference type="EMBL" id="KLN58423.1"/>
    </source>
</evidence>
<dbReference type="RefSeq" id="WP_047783177.1">
    <property type="nucleotide sequence ID" value="NZ_JZWI01000003.1"/>
</dbReference>
<reference evidence="6 7" key="1">
    <citation type="submission" date="2015-03" db="EMBL/GenBank/DDBJ databases">
        <title>Genome sequence of Variovorax paradoxus TBEA6.</title>
        <authorList>
            <person name="Poehlein A."/>
            <person name="Schuldes J."/>
            <person name="Wuebbeler J.H."/>
            <person name="Hiessl S."/>
            <person name="Steinbuechel A."/>
            <person name="Daniel R."/>
        </authorList>
    </citation>
    <scope>NUCLEOTIDE SEQUENCE [LARGE SCALE GENOMIC DNA]</scope>
    <source>
        <strain evidence="6 7">TBEA6</strain>
    </source>
</reference>
<dbReference type="FunFam" id="1.10.10.10:FF:000001">
    <property type="entry name" value="LysR family transcriptional regulator"/>
    <property type="match status" value="1"/>
</dbReference>
<dbReference type="CDD" id="cd08414">
    <property type="entry name" value="PBP2_LTTR_aromatics_like"/>
    <property type="match status" value="1"/>
</dbReference>
<dbReference type="Pfam" id="PF00126">
    <property type="entry name" value="HTH_1"/>
    <property type="match status" value="1"/>
</dbReference>
<protein>
    <submittedName>
        <fullName evidence="6">Hca operon transcriptional activator</fullName>
    </submittedName>
</protein>
<dbReference type="AlphaFoldDB" id="A0A0H2M7Z9"/>
<dbReference type="Proteomes" id="UP000035170">
    <property type="component" value="Unassembled WGS sequence"/>
</dbReference>
<feature type="domain" description="HTH lysR-type" evidence="5">
    <location>
        <begin position="1"/>
        <end position="58"/>
    </location>
</feature>
<dbReference type="SUPFAM" id="SSF53850">
    <property type="entry name" value="Periplasmic binding protein-like II"/>
    <property type="match status" value="1"/>
</dbReference>
<dbReference type="Gene3D" id="1.10.10.10">
    <property type="entry name" value="Winged helix-like DNA-binding domain superfamily/Winged helix DNA-binding domain"/>
    <property type="match status" value="1"/>
</dbReference>
<dbReference type="InterPro" id="IPR000847">
    <property type="entry name" value="LysR_HTH_N"/>
</dbReference>
<comment type="caution">
    <text evidence="6">The sequence shown here is derived from an EMBL/GenBank/DDBJ whole genome shotgun (WGS) entry which is preliminary data.</text>
</comment>
<evidence type="ECO:0000256" key="3">
    <source>
        <dbReference type="ARBA" id="ARBA00023125"/>
    </source>
</evidence>
<dbReference type="GO" id="GO:0032993">
    <property type="term" value="C:protein-DNA complex"/>
    <property type="evidence" value="ECO:0007669"/>
    <property type="project" value="TreeGrafter"/>
</dbReference>
<keyword evidence="3" id="KW-0238">DNA-binding</keyword>
<dbReference type="PANTHER" id="PTHR30346:SF0">
    <property type="entry name" value="HCA OPERON TRANSCRIPTIONAL ACTIVATOR HCAR"/>
    <property type="match status" value="1"/>
</dbReference>
<dbReference type="GO" id="GO:0003700">
    <property type="term" value="F:DNA-binding transcription factor activity"/>
    <property type="evidence" value="ECO:0007669"/>
    <property type="project" value="InterPro"/>
</dbReference>
<comment type="similarity">
    <text evidence="1">Belongs to the LysR transcriptional regulatory family.</text>
</comment>
<dbReference type="InterPro" id="IPR005119">
    <property type="entry name" value="LysR_subst-bd"/>
</dbReference>
<dbReference type="PANTHER" id="PTHR30346">
    <property type="entry name" value="TRANSCRIPTIONAL DUAL REGULATOR HCAR-RELATED"/>
    <property type="match status" value="1"/>
</dbReference>